<protein>
    <recommendedName>
        <fullName evidence="2">Segregation and condensation protein A</fullName>
    </recommendedName>
</protein>
<feature type="non-terminal residue" evidence="1">
    <location>
        <position position="1"/>
    </location>
</feature>
<dbReference type="InterPro" id="IPR003768">
    <property type="entry name" value="ScpA"/>
</dbReference>
<sequence length="238" mass="27549">VSLDNFEGPIDLLLYFIRRDEIDIYDIPISTITKEFVDTIEAWTQLKMYVAGEFIVMASSLMRIKAKMLLPRPELDEEGIIIDPRTELMQQLIEYKRFKDAAAMLSALADNRSHIFPRQSKQIIKSDEGEVIENLLQDTSLFDIARIFKNAMENHPIVSQFELQSEPVKLEEQKKFIFRYFDGDGRVKFSTLLSKLHSRIEIVVTFLAILDLVREGVCTFSQCELFGDLELYHMGVEA</sequence>
<organism evidence="1">
    <name type="scientific">marine metagenome</name>
    <dbReference type="NCBI Taxonomy" id="408172"/>
    <lineage>
        <taxon>unclassified sequences</taxon>
        <taxon>metagenomes</taxon>
        <taxon>ecological metagenomes</taxon>
    </lineage>
</organism>
<dbReference type="PANTHER" id="PTHR33969">
    <property type="entry name" value="SEGREGATION AND CONDENSATION PROTEIN A"/>
    <property type="match status" value="1"/>
</dbReference>
<dbReference type="EMBL" id="UINC01003562">
    <property type="protein sequence ID" value="SVA07398.1"/>
    <property type="molecule type" value="Genomic_DNA"/>
</dbReference>
<dbReference type="AlphaFoldDB" id="A0A381SVN9"/>
<accession>A0A381SVN9</accession>
<dbReference type="Pfam" id="PF02616">
    <property type="entry name" value="SMC_ScpA"/>
    <property type="match status" value="1"/>
</dbReference>
<gene>
    <name evidence="1" type="ORF">METZ01_LOCUS60252</name>
</gene>
<dbReference type="InterPro" id="IPR023093">
    <property type="entry name" value="ScpA-like_C"/>
</dbReference>
<name>A0A381SVN9_9ZZZZ</name>
<dbReference type="PANTHER" id="PTHR33969:SF2">
    <property type="entry name" value="SEGREGATION AND CONDENSATION PROTEIN A"/>
    <property type="match status" value="1"/>
</dbReference>
<dbReference type="Gene3D" id="6.10.250.2410">
    <property type="match status" value="1"/>
</dbReference>
<evidence type="ECO:0008006" key="2">
    <source>
        <dbReference type="Google" id="ProtNLM"/>
    </source>
</evidence>
<dbReference type="Gene3D" id="1.10.10.580">
    <property type="entry name" value="Structural maintenance of chromosome 1. Chain E"/>
    <property type="match status" value="1"/>
</dbReference>
<proteinExistence type="inferred from homology"/>
<evidence type="ECO:0000313" key="1">
    <source>
        <dbReference type="EMBL" id="SVA07398.1"/>
    </source>
</evidence>
<dbReference type="HAMAP" id="MF_01805">
    <property type="entry name" value="ScpA"/>
    <property type="match status" value="1"/>
</dbReference>
<reference evidence="1" key="1">
    <citation type="submission" date="2018-05" db="EMBL/GenBank/DDBJ databases">
        <authorList>
            <person name="Lanie J.A."/>
            <person name="Ng W.-L."/>
            <person name="Kazmierczak K.M."/>
            <person name="Andrzejewski T.M."/>
            <person name="Davidsen T.M."/>
            <person name="Wayne K.J."/>
            <person name="Tettelin H."/>
            <person name="Glass J.I."/>
            <person name="Rusch D."/>
            <person name="Podicherti R."/>
            <person name="Tsui H.-C.T."/>
            <person name="Winkler M.E."/>
        </authorList>
    </citation>
    <scope>NUCLEOTIDE SEQUENCE</scope>
</reference>